<sequence length="234" mass="24390">MGMVVGAMCAVTGVLTISLPVPVIVSNFSMFYSHTQARSKLPKQRRRVLPVEAVRPKVGAAAGAFKGLGSSPATGGLIGPGVTAFRPSRAGQTQNSPANSVPGQTNAAAFVSTSPGLVASTERDATPSPGHRFGSDDPHAQPMASMVVRKISTAGRLGAVLEAGRRRTSRVQTSLLPRETELAAVASPTEVQEAGTRTRQTHNEACANLNSGNVEGYAKCKKPGEPRIWRHAVS</sequence>
<dbReference type="PANTHER" id="PTHR11537:SF278">
    <property type="entry name" value="SHAW-LIKE, ISOFORM C"/>
    <property type="match status" value="1"/>
</dbReference>
<comment type="caution">
    <text evidence="9">The sequence shown here is derived from an EMBL/GenBank/DDBJ whole genome shotgun (WGS) entry which is preliminary data.</text>
</comment>
<dbReference type="EMBL" id="CAAALY010044607">
    <property type="protein sequence ID" value="VEL20075.1"/>
    <property type="molecule type" value="Genomic_DNA"/>
</dbReference>
<evidence type="ECO:0000256" key="6">
    <source>
        <dbReference type="ARBA" id="ARBA00023136"/>
    </source>
</evidence>
<evidence type="ECO:0000256" key="7">
    <source>
        <dbReference type="ARBA" id="ARBA00023303"/>
    </source>
</evidence>
<evidence type="ECO:0008006" key="11">
    <source>
        <dbReference type="Google" id="ProtNLM"/>
    </source>
</evidence>
<dbReference type="PANTHER" id="PTHR11537">
    <property type="entry name" value="VOLTAGE-GATED POTASSIUM CHANNEL"/>
    <property type="match status" value="1"/>
</dbReference>
<keyword evidence="10" id="KW-1185">Reference proteome</keyword>
<evidence type="ECO:0000256" key="5">
    <source>
        <dbReference type="ARBA" id="ARBA00023065"/>
    </source>
</evidence>
<dbReference type="GO" id="GO:0042734">
    <property type="term" value="C:presynaptic membrane"/>
    <property type="evidence" value="ECO:0007669"/>
    <property type="project" value="TreeGrafter"/>
</dbReference>
<evidence type="ECO:0000313" key="9">
    <source>
        <dbReference type="EMBL" id="VEL20075.1"/>
    </source>
</evidence>
<evidence type="ECO:0000256" key="4">
    <source>
        <dbReference type="ARBA" id="ARBA00022989"/>
    </source>
</evidence>
<name>A0A448WTW5_9PLAT</name>
<evidence type="ECO:0000256" key="1">
    <source>
        <dbReference type="ARBA" id="ARBA00004141"/>
    </source>
</evidence>
<keyword evidence="4" id="KW-1133">Transmembrane helix</keyword>
<dbReference type="GO" id="GO:0032590">
    <property type="term" value="C:dendrite membrane"/>
    <property type="evidence" value="ECO:0007669"/>
    <property type="project" value="TreeGrafter"/>
</dbReference>
<keyword evidence="2" id="KW-0813">Transport</keyword>
<dbReference type="GO" id="GO:0005251">
    <property type="term" value="F:delayed rectifier potassium channel activity"/>
    <property type="evidence" value="ECO:0007669"/>
    <property type="project" value="TreeGrafter"/>
</dbReference>
<gene>
    <name evidence="9" type="ORF">PXEA_LOCUS13515</name>
</gene>
<dbReference type="GO" id="GO:0045211">
    <property type="term" value="C:postsynaptic membrane"/>
    <property type="evidence" value="ECO:0007669"/>
    <property type="project" value="TreeGrafter"/>
</dbReference>
<reference evidence="9" key="1">
    <citation type="submission" date="2018-11" db="EMBL/GenBank/DDBJ databases">
        <authorList>
            <consortium name="Pathogen Informatics"/>
        </authorList>
    </citation>
    <scope>NUCLEOTIDE SEQUENCE</scope>
</reference>
<feature type="region of interest" description="Disordered" evidence="8">
    <location>
        <begin position="83"/>
        <end position="105"/>
    </location>
</feature>
<dbReference type="Proteomes" id="UP000784294">
    <property type="component" value="Unassembled WGS sequence"/>
</dbReference>
<comment type="subcellular location">
    <subcellularLocation>
        <location evidence="1">Membrane</location>
        <topology evidence="1">Multi-pass membrane protein</topology>
    </subcellularLocation>
</comment>
<proteinExistence type="predicted"/>
<dbReference type="InterPro" id="IPR028325">
    <property type="entry name" value="VG_K_chnl"/>
</dbReference>
<keyword evidence="7" id="KW-0407">Ion channel</keyword>
<keyword evidence="6" id="KW-0472">Membrane</keyword>
<evidence type="ECO:0000256" key="8">
    <source>
        <dbReference type="SAM" id="MobiDB-lite"/>
    </source>
</evidence>
<dbReference type="GO" id="GO:0043679">
    <property type="term" value="C:axon terminus"/>
    <property type="evidence" value="ECO:0007669"/>
    <property type="project" value="TreeGrafter"/>
</dbReference>
<evidence type="ECO:0000256" key="2">
    <source>
        <dbReference type="ARBA" id="ARBA00022448"/>
    </source>
</evidence>
<dbReference type="GO" id="GO:0008076">
    <property type="term" value="C:voltage-gated potassium channel complex"/>
    <property type="evidence" value="ECO:0007669"/>
    <property type="project" value="InterPro"/>
</dbReference>
<accession>A0A448WTW5</accession>
<organism evidence="9 10">
    <name type="scientific">Protopolystoma xenopodis</name>
    <dbReference type="NCBI Taxonomy" id="117903"/>
    <lineage>
        <taxon>Eukaryota</taxon>
        <taxon>Metazoa</taxon>
        <taxon>Spiralia</taxon>
        <taxon>Lophotrochozoa</taxon>
        <taxon>Platyhelminthes</taxon>
        <taxon>Monogenea</taxon>
        <taxon>Polyopisthocotylea</taxon>
        <taxon>Polystomatidea</taxon>
        <taxon>Polystomatidae</taxon>
        <taxon>Protopolystoma</taxon>
    </lineage>
</organism>
<keyword evidence="5" id="KW-0406">Ion transport</keyword>
<evidence type="ECO:0000313" key="10">
    <source>
        <dbReference type="Proteomes" id="UP000784294"/>
    </source>
</evidence>
<dbReference type="AlphaFoldDB" id="A0A448WTW5"/>
<dbReference type="GO" id="GO:0032809">
    <property type="term" value="C:neuronal cell body membrane"/>
    <property type="evidence" value="ECO:0007669"/>
    <property type="project" value="TreeGrafter"/>
</dbReference>
<protein>
    <recommendedName>
        <fullName evidence="11">Ion transport domain-containing protein</fullName>
    </recommendedName>
</protein>
<keyword evidence="3" id="KW-0812">Transmembrane</keyword>
<dbReference type="OrthoDB" id="10025005at2759"/>
<dbReference type="GO" id="GO:0001508">
    <property type="term" value="P:action potential"/>
    <property type="evidence" value="ECO:0007669"/>
    <property type="project" value="TreeGrafter"/>
</dbReference>
<feature type="compositionally biased region" description="Polar residues" evidence="8">
    <location>
        <begin position="90"/>
        <end position="105"/>
    </location>
</feature>
<feature type="region of interest" description="Disordered" evidence="8">
    <location>
        <begin position="121"/>
        <end position="140"/>
    </location>
</feature>
<evidence type="ECO:0000256" key="3">
    <source>
        <dbReference type="ARBA" id="ARBA00022692"/>
    </source>
</evidence>